<dbReference type="AlphaFoldDB" id="A0ABD3FMG5"/>
<accession>A0ABD3FMG5</accession>
<sequence>MQFWESGATVKCQFPSSKESTKSSSFVQPFSFPKFGLPVFNWTPATQVAPMKTVFAIVATLAFVAAFVAAEDPVAKDNAAETKVDAEPEDHHGGGNYGYRGNYGGRRYGGNFGGRH</sequence>
<feature type="compositionally biased region" description="Basic and acidic residues" evidence="1">
    <location>
        <begin position="78"/>
        <end position="93"/>
    </location>
</feature>
<name>A0ABD3FMG5_9STRA</name>
<dbReference type="EMBL" id="JBIMZQ010000015">
    <property type="protein sequence ID" value="KAL3666926.1"/>
    <property type="molecule type" value="Genomic_DNA"/>
</dbReference>
<feature type="compositionally biased region" description="Gly residues" evidence="1">
    <location>
        <begin position="94"/>
        <end position="116"/>
    </location>
</feature>
<feature type="region of interest" description="Disordered" evidence="1">
    <location>
        <begin position="78"/>
        <end position="116"/>
    </location>
</feature>
<keyword evidence="3" id="KW-1185">Reference proteome</keyword>
<proteinExistence type="predicted"/>
<evidence type="ECO:0000313" key="3">
    <source>
        <dbReference type="Proteomes" id="UP001632037"/>
    </source>
</evidence>
<dbReference type="Proteomes" id="UP001632037">
    <property type="component" value="Unassembled WGS sequence"/>
</dbReference>
<comment type="caution">
    <text evidence="2">The sequence shown here is derived from an EMBL/GenBank/DDBJ whole genome shotgun (WGS) entry which is preliminary data.</text>
</comment>
<gene>
    <name evidence="2" type="ORF">V7S43_007873</name>
</gene>
<reference evidence="2 3" key="1">
    <citation type="submission" date="2024-09" db="EMBL/GenBank/DDBJ databases">
        <title>Genome sequencing and assembly of Phytophthora oleae, isolate VK10A, causative agent of rot of olive drupes.</title>
        <authorList>
            <person name="Conti Taguali S."/>
            <person name="Riolo M."/>
            <person name="La Spada F."/>
            <person name="Cacciola S.O."/>
            <person name="Dionisio G."/>
        </authorList>
    </citation>
    <scope>NUCLEOTIDE SEQUENCE [LARGE SCALE GENOMIC DNA]</scope>
    <source>
        <strain evidence="2 3">VK10A</strain>
    </source>
</reference>
<evidence type="ECO:0000313" key="2">
    <source>
        <dbReference type="EMBL" id="KAL3666926.1"/>
    </source>
</evidence>
<protein>
    <submittedName>
        <fullName evidence="2">Uncharacterized protein</fullName>
    </submittedName>
</protein>
<organism evidence="2 3">
    <name type="scientific">Phytophthora oleae</name>
    <dbReference type="NCBI Taxonomy" id="2107226"/>
    <lineage>
        <taxon>Eukaryota</taxon>
        <taxon>Sar</taxon>
        <taxon>Stramenopiles</taxon>
        <taxon>Oomycota</taxon>
        <taxon>Peronosporomycetes</taxon>
        <taxon>Peronosporales</taxon>
        <taxon>Peronosporaceae</taxon>
        <taxon>Phytophthora</taxon>
    </lineage>
</organism>
<evidence type="ECO:0000256" key="1">
    <source>
        <dbReference type="SAM" id="MobiDB-lite"/>
    </source>
</evidence>